<sequence>MMDAYEKLANAIVLQAVKDYRFALKRLVKHPHTDSALYTKREVESFFRSGLFSMLTAIDPEMLIKKLNEEVVRR</sequence>
<name>A0A162TMQ8_9CLOT</name>
<evidence type="ECO:0000313" key="2">
    <source>
        <dbReference type="Proteomes" id="UP000076603"/>
    </source>
</evidence>
<comment type="caution">
    <text evidence="1">The sequence shown here is derived from an EMBL/GenBank/DDBJ whole genome shotgun (WGS) entry which is preliminary data.</text>
</comment>
<evidence type="ECO:0000313" key="1">
    <source>
        <dbReference type="EMBL" id="KZL92837.1"/>
    </source>
</evidence>
<dbReference type="Proteomes" id="UP000076603">
    <property type="component" value="Unassembled WGS sequence"/>
</dbReference>
<dbReference type="AlphaFoldDB" id="A0A162TMQ8"/>
<dbReference type="PATRIC" id="fig|1121326.3.peg.2661"/>
<accession>A0A162TMQ8</accession>
<protein>
    <submittedName>
        <fullName evidence="1">Uncharacterized protein</fullName>
    </submittedName>
</protein>
<proteinExistence type="predicted"/>
<reference evidence="1 2" key="1">
    <citation type="submission" date="2016-04" db="EMBL/GenBank/DDBJ databases">
        <title>Genome sequence of Clostridium magnum DSM 2767.</title>
        <authorList>
            <person name="Poehlein A."/>
            <person name="Uhlig R."/>
            <person name="Fischer R."/>
            <person name="Bahl H."/>
            <person name="Daniel R."/>
        </authorList>
    </citation>
    <scope>NUCLEOTIDE SEQUENCE [LARGE SCALE GENOMIC DNA]</scope>
    <source>
        <strain evidence="1 2">DSM 2767</strain>
    </source>
</reference>
<gene>
    <name evidence="1" type="ORF">CLMAG_26510</name>
</gene>
<organism evidence="1 2">
    <name type="scientific">Clostridium magnum DSM 2767</name>
    <dbReference type="NCBI Taxonomy" id="1121326"/>
    <lineage>
        <taxon>Bacteria</taxon>
        <taxon>Bacillati</taxon>
        <taxon>Bacillota</taxon>
        <taxon>Clostridia</taxon>
        <taxon>Eubacteriales</taxon>
        <taxon>Clostridiaceae</taxon>
        <taxon>Clostridium</taxon>
    </lineage>
</organism>
<keyword evidence="2" id="KW-1185">Reference proteome</keyword>
<dbReference type="STRING" id="1121326.CLMAG_26510"/>
<dbReference type="EMBL" id="LWAE01000002">
    <property type="protein sequence ID" value="KZL92837.1"/>
    <property type="molecule type" value="Genomic_DNA"/>
</dbReference>